<evidence type="ECO:0000313" key="2">
    <source>
        <dbReference type="Proteomes" id="UP000280228"/>
    </source>
</evidence>
<dbReference type="Proteomes" id="UP000280228">
    <property type="component" value="Chromosome"/>
</dbReference>
<proteinExistence type="predicted"/>
<organism evidence="1 2">
    <name type="scientific">Moraxella catarrhalis</name>
    <name type="common">Branhamella catarrhalis</name>
    <dbReference type="NCBI Taxonomy" id="480"/>
    <lineage>
        <taxon>Bacteria</taxon>
        <taxon>Pseudomonadati</taxon>
        <taxon>Pseudomonadota</taxon>
        <taxon>Gammaproteobacteria</taxon>
        <taxon>Moraxellales</taxon>
        <taxon>Moraxellaceae</taxon>
        <taxon>Moraxella</taxon>
    </lineage>
</organism>
<dbReference type="AlphaFoldDB" id="A0A3S9QC02"/>
<evidence type="ECO:0000313" key="1">
    <source>
        <dbReference type="EMBL" id="AZQ92271.1"/>
    </source>
</evidence>
<gene>
    <name evidence="1" type="ORF">EJK53_0574</name>
</gene>
<accession>A0A3S9QC02</accession>
<sequence>MNKRIKDYFLFTHTQFNQSINKMNTPSLVTNQTLGYFSPI</sequence>
<dbReference type="EMBL" id="CP034662">
    <property type="protein sequence ID" value="AZQ92271.1"/>
    <property type="molecule type" value="Genomic_DNA"/>
</dbReference>
<protein>
    <submittedName>
        <fullName evidence="1">Uncharacterized protein</fullName>
    </submittedName>
</protein>
<name>A0A3S9QC02_MORCA</name>
<reference evidence="1 2" key="1">
    <citation type="submission" date="2018-12" db="EMBL/GenBank/DDBJ databases">
        <title>Persistence of Moraxella catarrhalis in Chronic Obstructive Pulmonary Disease and Regulation of the Hag/MID Adhesin.</title>
        <authorList>
            <person name="Murphy T."/>
            <person name="Zhao X."/>
            <person name="Vyas G."/>
            <person name="Aluvathingal J."/>
            <person name="Nadendla S."/>
            <person name="Tallon L."/>
            <person name="Tettelin H."/>
        </authorList>
    </citation>
    <scope>NUCLEOTIDE SEQUENCE [LARGE SCALE GENOMIC DNA]</scope>
    <source>
        <strain evidence="1 2">46P58B1</strain>
    </source>
</reference>